<protein>
    <submittedName>
        <fullName evidence="2">Dienelactone hydrolase family protein</fullName>
    </submittedName>
</protein>
<evidence type="ECO:0000259" key="1">
    <source>
        <dbReference type="Pfam" id="PF01738"/>
    </source>
</evidence>
<dbReference type="Pfam" id="PF01738">
    <property type="entry name" value="DLH"/>
    <property type="match status" value="1"/>
</dbReference>
<dbReference type="SUPFAM" id="SSF53474">
    <property type="entry name" value="alpha/beta-Hydrolases"/>
    <property type="match status" value="1"/>
</dbReference>
<dbReference type="InterPro" id="IPR029058">
    <property type="entry name" value="AB_hydrolase_fold"/>
</dbReference>
<feature type="domain" description="Dienelactone hydrolase" evidence="1">
    <location>
        <begin position="4"/>
        <end position="189"/>
    </location>
</feature>
<comment type="caution">
    <text evidence="2">The sequence shown here is derived from an EMBL/GenBank/DDBJ whole genome shotgun (WGS) entry which is preliminary data.</text>
</comment>
<accession>A0ABS7KB04</accession>
<dbReference type="RefSeq" id="WP_221875628.1">
    <property type="nucleotide sequence ID" value="NZ_JACWFH010000036.1"/>
</dbReference>
<dbReference type="InterPro" id="IPR051049">
    <property type="entry name" value="Dienelactone_hydrolase-like"/>
</dbReference>
<dbReference type="EMBL" id="JACWFH010000036">
    <property type="protein sequence ID" value="MBY0099413.1"/>
    <property type="molecule type" value="Genomic_DNA"/>
</dbReference>
<organism evidence="2 3">
    <name type="scientific">Mesobacillus maritimus</name>
    <dbReference type="NCBI Taxonomy" id="1643336"/>
    <lineage>
        <taxon>Bacteria</taxon>
        <taxon>Bacillati</taxon>
        <taxon>Bacillota</taxon>
        <taxon>Bacilli</taxon>
        <taxon>Bacillales</taxon>
        <taxon>Bacillaceae</taxon>
        <taxon>Mesobacillus</taxon>
    </lineage>
</organism>
<proteinExistence type="predicted"/>
<name>A0ABS7KB04_9BACI</name>
<keyword evidence="3" id="KW-1185">Reference proteome</keyword>
<reference evidence="2 3" key="1">
    <citation type="submission" date="2020-07" db="EMBL/GenBank/DDBJ databases">
        <title>Fungal Genomes of the International Space Station.</title>
        <authorList>
            <person name="Seuylemezian A."/>
            <person name="Singh N.K."/>
            <person name="Wood J."/>
            <person name="Venkateswaran K."/>
        </authorList>
    </citation>
    <scope>NUCLEOTIDE SEQUENCE [LARGE SCALE GENOMIC DNA]</scope>
    <source>
        <strain evidence="2 3">PL-B2</strain>
    </source>
</reference>
<evidence type="ECO:0000313" key="2">
    <source>
        <dbReference type="EMBL" id="MBY0099413.1"/>
    </source>
</evidence>
<dbReference type="Proteomes" id="UP000769780">
    <property type="component" value="Unassembled WGS sequence"/>
</dbReference>
<dbReference type="Gene3D" id="3.40.50.1820">
    <property type="entry name" value="alpha/beta hydrolase"/>
    <property type="match status" value="1"/>
</dbReference>
<sequence length="196" mass="21537">MAEVLLLHHVLGRTKGIEEIADQLRDAGHTVHVPDLFNGRIFSSLEEGLAFVKEIGFAEVRARGVRAGSELSRDVVYAGFSLGVPAAQQLAQTREGARGALFFHACLPTSAFESQWPADLPVQIHAMSEDPFFIEDGDFNAARELVTSANHAELFLYEGKEHLFTDSSLPSYNADATKLVIKRVLDFLAFQQLGHS</sequence>
<gene>
    <name evidence="2" type="ORF">H0185_21835</name>
</gene>
<dbReference type="PANTHER" id="PTHR46623">
    <property type="entry name" value="CARBOXYMETHYLENEBUTENOLIDASE-RELATED"/>
    <property type="match status" value="1"/>
</dbReference>
<dbReference type="InterPro" id="IPR002925">
    <property type="entry name" value="Dienelactn_hydro"/>
</dbReference>
<dbReference type="PANTHER" id="PTHR46623:SF6">
    <property type="entry name" value="ALPHA_BETA-HYDROLASES SUPERFAMILY PROTEIN"/>
    <property type="match status" value="1"/>
</dbReference>
<keyword evidence="2" id="KW-0378">Hydrolase</keyword>
<evidence type="ECO:0000313" key="3">
    <source>
        <dbReference type="Proteomes" id="UP000769780"/>
    </source>
</evidence>
<dbReference type="GO" id="GO:0016787">
    <property type="term" value="F:hydrolase activity"/>
    <property type="evidence" value="ECO:0007669"/>
    <property type="project" value="UniProtKB-KW"/>
</dbReference>